<dbReference type="GO" id="GO:0003677">
    <property type="term" value="F:DNA binding"/>
    <property type="evidence" value="ECO:0007669"/>
    <property type="project" value="UniProtKB-UniRule"/>
</dbReference>
<organism evidence="6 7">
    <name type="scientific">Streptomyces beijiangensis</name>
    <dbReference type="NCBI Taxonomy" id="163361"/>
    <lineage>
        <taxon>Bacteria</taxon>
        <taxon>Bacillati</taxon>
        <taxon>Actinomycetota</taxon>
        <taxon>Actinomycetes</taxon>
        <taxon>Kitasatosporales</taxon>
        <taxon>Streptomycetaceae</taxon>
        <taxon>Streptomyces</taxon>
    </lineage>
</organism>
<dbReference type="InterPro" id="IPR036271">
    <property type="entry name" value="Tet_transcr_reg_TetR-rel_C_sf"/>
</dbReference>
<dbReference type="Proteomes" id="UP000664167">
    <property type="component" value="Unassembled WGS sequence"/>
</dbReference>
<dbReference type="Pfam" id="PF00440">
    <property type="entry name" value="TetR_N"/>
    <property type="match status" value="1"/>
</dbReference>
<evidence type="ECO:0000256" key="3">
    <source>
        <dbReference type="ARBA" id="ARBA00023163"/>
    </source>
</evidence>
<evidence type="ECO:0000313" key="6">
    <source>
        <dbReference type="EMBL" id="MBO0517288.1"/>
    </source>
</evidence>
<evidence type="ECO:0000313" key="7">
    <source>
        <dbReference type="Proteomes" id="UP000664167"/>
    </source>
</evidence>
<dbReference type="SUPFAM" id="SSF46689">
    <property type="entry name" value="Homeodomain-like"/>
    <property type="match status" value="1"/>
</dbReference>
<evidence type="ECO:0000256" key="4">
    <source>
        <dbReference type="PROSITE-ProRule" id="PRU00335"/>
    </source>
</evidence>
<name>A0A939FEP6_9ACTN</name>
<evidence type="ECO:0000256" key="1">
    <source>
        <dbReference type="ARBA" id="ARBA00023015"/>
    </source>
</evidence>
<dbReference type="Gene3D" id="1.10.357.10">
    <property type="entry name" value="Tetracycline Repressor, domain 2"/>
    <property type="match status" value="1"/>
</dbReference>
<protein>
    <submittedName>
        <fullName evidence="6">TetR/AcrR family transcriptional regulator</fullName>
    </submittedName>
</protein>
<comment type="caution">
    <text evidence="6">The sequence shown here is derived from an EMBL/GenBank/DDBJ whole genome shotgun (WGS) entry which is preliminary data.</text>
</comment>
<accession>A0A939FEP6</accession>
<evidence type="ECO:0000259" key="5">
    <source>
        <dbReference type="PROSITE" id="PS50977"/>
    </source>
</evidence>
<evidence type="ECO:0000256" key="2">
    <source>
        <dbReference type="ARBA" id="ARBA00023125"/>
    </source>
</evidence>
<feature type="DNA-binding region" description="H-T-H motif" evidence="4">
    <location>
        <begin position="33"/>
        <end position="52"/>
    </location>
</feature>
<dbReference type="SUPFAM" id="SSF48498">
    <property type="entry name" value="Tetracyclin repressor-like, C-terminal domain"/>
    <property type="match status" value="1"/>
</dbReference>
<dbReference type="PANTHER" id="PTHR47506">
    <property type="entry name" value="TRANSCRIPTIONAL REGULATORY PROTEIN"/>
    <property type="match status" value="1"/>
</dbReference>
<sequence length="197" mass="20767">MASVQSTAKPSARERLLAAANELFYAEGVQTVGIDRVIEHAGVAKASLYNTFGGKEQLVRAYLDTRHAATADRLTRAVAERDTPREQMLAVFESQGRQFDRPDFHGCAFIRAGAEASPGGLVQEAADAFRGWMRALFTRLAAEAGAADPDTLGRQLQLLYDGAGISALMDHDSTVASTSHAAATSLIAAATGASAEA</sequence>
<feature type="domain" description="HTH tetR-type" evidence="5">
    <location>
        <begin position="10"/>
        <end position="70"/>
    </location>
</feature>
<gene>
    <name evidence="6" type="ORF">J0695_36845</name>
</gene>
<dbReference type="PANTHER" id="PTHR47506:SF1">
    <property type="entry name" value="HTH-TYPE TRANSCRIPTIONAL REGULATOR YJDC"/>
    <property type="match status" value="1"/>
</dbReference>
<keyword evidence="7" id="KW-1185">Reference proteome</keyword>
<proteinExistence type="predicted"/>
<dbReference type="PROSITE" id="PS50977">
    <property type="entry name" value="HTH_TETR_2"/>
    <property type="match status" value="1"/>
</dbReference>
<dbReference type="EMBL" id="JAFLRJ010000568">
    <property type="protein sequence ID" value="MBO0517288.1"/>
    <property type="molecule type" value="Genomic_DNA"/>
</dbReference>
<keyword evidence="3" id="KW-0804">Transcription</keyword>
<dbReference type="RefSeq" id="WP_206969115.1">
    <property type="nucleotide sequence ID" value="NZ_BAAAJJ010000020.1"/>
</dbReference>
<keyword evidence="1" id="KW-0805">Transcription regulation</keyword>
<dbReference type="InterPro" id="IPR009057">
    <property type="entry name" value="Homeodomain-like_sf"/>
</dbReference>
<dbReference type="PRINTS" id="PR00455">
    <property type="entry name" value="HTHTETR"/>
</dbReference>
<reference evidence="6" key="1">
    <citation type="submission" date="2021-03" db="EMBL/GenBank/DDBJ databases">
        <title>Streptomyces poriferae sp. nov., a novel marine sponge-derived Actinobacteria species with anti-MRSA activity.</title>
        <authorList>
            <person name="Sandoval-Powers M."/>
            <person name="Kralova S."/>
            <person name="Nguyen G.-S."/>
            <person name="Fawwal D."/>
            <person name="Degnes K."/>
            <person name="Klinkenberg G."/>
            <person name="Sletta H."/>
            <person name="Wentzel A."/>
            <person name="Liles M.R."/>
        </authorList>
    </citation>
    <scope>NUCLEOTIDE SEQUENCE</scope>
    <source>
        <strain evidence="6">DSM 41794</strain>
    </source>
</reference>
<keyword evidence="2 4" id="KW-0238">DNA-binding</keyword>
<dbReference type="AlphaFoldDB" id="A0A939FEP6"/>
<dbReference type="InterPro" id="IPR001647">
    <property type="entry name" value="HTH_TetR"/>
</dbReference>